<dbReference type="Gene3D" id="3.90.640.10">
    <property type="entry name" value="Actin, Chain A, domain 4"/>
    <property type="match status" value="1"/>
</dbReference>
<dbReference type="InterPro" id="IPR029048">
    <property type="entry name" value="HSP70_C_sf"/>
</dbReference>
<dbReference type="InterPro" id="IPR013126">
    <property type="entry name" value="Hsp_70_fam"/>
</dbReference>
<dbReference type="PROSITE" id="PS00329">
    <property type="entry name" value="HSP70_2"/>
    <property type="match status" value="1"/>
</dbReference>
<keyword evidence="3" id="KW-0805">Transcription regulation</keyword>
<evidence type="ECO:0000256" key="5">
    <source>
        <dbReference type="ARBA" id="ARBA00062310"/>
    </source>
</evidence>
<dbReference type="SUPFAM" id="SSF100934">
    <property type="entry name" value="Heat shock protein 70kD (HSP70), C-terminal subdomain"/>
    <property type="match status" value="1"/>
</dbReference>
<evidence type="ECO:0000256" key="7">
    <source>
        <dbReference type="RuleBase" id="RU003322"/>
    </source>
</evidence>
<dbReference type="PANTHER" id="PTHR19375">
    <property type="entry name" value="HEAT SHOCK PROTEIN 70KDA"/>
    <property type="match status" value="1"/>
</dbReference>
<dbReference type="FunFam" id="3.30.30.30:FF:000001">
    <property type="entry name" value="heat shock 70 kDa protein-like"/>
    <property type="match status" value="1"/>
</dbReference>
<comment type="caution">
    <text evidence="9">The sequence shown here is derived from an EMBL/GenBank/DDBJ whole genome shotgun (WGS) entry which is preliminary data.</text>
</comment>
<dbReference type="GO" id="GO:0005524">
    <property type="term" value="F:ATP binding"/>
    <property type="evidence" value="ECO:0007669"/>
    <property type="project" value="UniProtKB-KW"/>
</dbReference>
<keyword evidence="10" id="KW-1185">Reference proteome</keyword>
<organism evidence="9 10">
    <name type="scientific">Coprinellus micaceus</name>
    <name type="common">Glistening ink-cap mushroom</name>
    <name type="synonym">Coprinus micaceus</name>
    <dbReference type="NCBI Taxonomy" id="71717"/>
    <lineage>
        <taxon>Eukaryota</taxon>
        <taxon>Fungi</taxon>
        <taxon>Dikarya</taxon>
        <taxon>Basidiomycota</taxon>
        <taxon>Agaricomycotina</taxon>
        <taxon>Agaricomycetes</taxon>
        <taxon>Agaricomycetidae</taxon>
        <taxon>Agaricales</taxon>
        <taxon>Agaricineae</taxon>
        <taxon>Psathyrellaceae</taxon>
        <taxon>Coprinellus</taxon>
    </lineage>
</organism>
<dbReference type="Gene3D" id="3.30.420.40">
    <property type="match status" value="3"/>
</dbReference>
<evidence type="ECO:0000313" key="10">
    <source>
        <dbReference type="Proteomes" id="UP000298030"/>
    </source>
</evidence>
<dbReference type="EMBL" id="QPFP01000004">
    <property type="protein sequence ID" value="TEB37498.1"/>
    <property type="molecule type" value="Genomic_DNA"/>
</dbReference>
<dbReference type="Pfam" id="PF00012">
    <property type="entry name" value="HSP70"/>
    <property type="match status" value="1"/>
</dbReference>
<dbReference type="InterPro" id="IPR043129">
    <property type="entry name" value="ATPase_NBD"/>
</dbReference>
<dbReference type="SUPFAM" id="SSF53067">
    <property type="entry name" value="Actin-like ATPase domain"/>
    <property type="match status" value="2"/>
</dbReference>
<dbReference type="GO" id="GO:0140662">
    <property type="term" value="F:ATP-dependent protein folding chaperone"/>
    <property type="evidence" value="ECO:0007669"/>
    <property type="project" value="InterPro"/>
</dbReference>
<protein>
    <recommendedName>
        <fullName evidence="6">Transcriptional coregulator SSA1</fullName>
    </recommendedName>
</protein>
<name>A0A4Y7TUD7_COPMI</name>
<dbReference type="Gene3D" id="3.30.30.30">
    <property type="match status" value="1"/>
</dbReference>
<feature type="region of interest" description="Disordered" evidence="8">
    <location>
        <begin position="1"/>
        <end position="37"/>
    </location>
</feature>
<dbReference type="STRING" id="71717.A0A4Y7TUD7"/>
<dbReference type="InterPro" id="IPR018181">
    <property type="entry name" value="Heat_shock_70_CS"/>
</dbReference>
<keyword evidence="2 7" id="KW-0067">ATP-binding</keyword>
<dbReference type="FunFam" id="3.90.640.10:FF:000002">
    <property type="entry name" value="Heat shock 70 kDa"/>
    <property type="match status" value="1"/>
</dbReference>
<dbReference type="PROSITE" id="PS00297">
    <property type="entry name" value="HSP70_1"/>
    <property type="match status" value="1"/>
</dbReference>
<keyword evidence="4" id="KW-0804">Transcription</keyword>
<proteinExistence type="inferred from homology"/>
<evidence type="ECO:0000256" key="3">
    <source>
        <dbReference type="ARBA" id="ARBA00023015"/>
    </source>
</evidence>
<evidence type="ECO:0000256" key="6">
    <source>
        <dbReference type="ARBA" id="ARBA00068399"/>
    </source>
</evidence>
<evidence type="ECO:0000256" key="4">
    <source>
        <dbReference type="ARBA" id="ARBA00023163"/>
    </source>
</evidence>
<comment type="similarity">
    <text evidence="7">Belongs to the heat shock protein 70 family.</text>
</comment>
<keyword evidence="1 7" id="KW-0547">Nucleotide-binding</keyword>
<evidence type="ECO:0000256" key="1">
    <source>
        <dbReference type="ARBA" id="ARBA00022741"/>
    </source>
</evidence>
<evidence type="ECO:0000313" key="9">
    <source>
        <dbReference type="EMBL" id="TEB37498.1"/>
    </source>
</evidence>
<sequence length="629" mass="69368">MTDLHLHPSSTSKHLPRRPPIVPQRRPRGRSSWFPSLRRPTRRQSATVLGSATLAFVIFLAAERLGGFDKEMGPVIGIDLGTTYSCVGVYKGGHVQIIANDQGNRITPSWVSFGDEDRLIGEAAKNAFHSNPRNTLSEPDVQNDIKHWPFSVKEKNGKPVVGVQYKGEQKTFTPEEISAMVLTRMKETAEAYLGQKVTHAVVTVPAYFNDAQRQATKDAGTIAGLNVVRVLVYDLGGGTFDVSILAIEDRVFEVLSTSGDTHLGGEDFDNRVIEWLKHDLEKGTISKNQRAMGKLKKAVENAKRTLSSQQSTRIEIEGFEGGRDLSEVLTRAKFEELNLDLFKRTMKPVEQALKDADLKKSDIDEIVLIQQMLKEQFNKEPSRGVNPDEAVAYGAAIQGAIIGGMMDGEENSPTIVDINALTLGIETSGGIFTPIIKRNSVIPTKKSQTFSTASDNQPSVVIKVYEGERSQTKHNHLLGEFELKGIPPAPKGVPQIEVTFELDANSIMTISAKDKGTGKVESITIKNEKGRLSQVEIERMIMEGEKFAEEDALVRKRQETLNSLSSLLYGVKSQLGDKEGLGGKLTMEDRKTLEVIVREEVDWVDEHGKDASVEDLEEKLAGGCRSTVF</sequence>
<dbReference type="Gene3D" id="1.20.1270.10">
    <property type="match status" value="1"/>
</dbReference>
<comment type="subunit">
    <text evidence="5">Interacts with transcription factor HSF1 on chromatin.</text>
</comment>
<dbReference type="Gene3D" id="2.60.34.10">
    <property type="entry name" value="Substrate Binding Domain Of DNAk, Chain A, domain 1"/>
    <property type="match status" value="1"/>
</dbReference>
<keyword evidence="9" id="KW-0346">Stress response</keyword>
<dbReference type="FunFam" id="2.60.34.10:FF:000002">
    <property type="entry name" value="Heat shock 70 kDa"/>
    <property type="match status" value="1"/>
</dbReference>
<evidence type="ECO:0000256" key="2">
    <source>
        <dbReference type="ARBA" id="ARBA00022840"/>
    </source>
</evidence>
<dbReference type="SUPFAM" id="SSF100920">
    <property type="entry name" value="Heat shock protein 70kD (HSP70), peptide-binding domain"/>
    <property type="match status" value="1"/>
</dbReference>
<accession>A0A4Y7TUD7</accession>
<dbReference type="OrthoDB" id="2401965at2759"/>
<dbReference type="AlphaFoldDB" id="A0A4Y7TUD7"/>
<reference evidence="9 10" key="1">
    <citation type="journal article" date="2019" name="Nat. Ecol. Evol.">
        <title>Megaphylogeny resolves global patterns of mushroom evolution.</title>
        <authorList>
            <person name="Varga T."/>
            <person name="Krizsan K."/>
            <person name="Foldi C."/>
            <person name="Dima B."/>
            <person name="Sanchez-Garcia M."/>
            <person name="Sanchez-Ramirez S."/>
            <person name="Szollosi G.J."/>
            <person name="Szarkandi J.G."/>
            <person name="Papp V."/>
            <person name="Albert L."/>
            <person name="Andreopoulos W."/>
            <person name="Angelini C."/>
            <person name="Antonin V."/>
            <person name="Barry K.W."/>
            <person name="Bougher N.L."/>
            <person name="Buchanan P."/>
            <person name="Buyck B."/>
            <person name="Bense V."/>
            <person name="Catcheside P."/>
            <person name="Chovatia M."/>
            <person name="Cooper J."/>
            <person name="Damon W."/>
            <person name="Desjardin D."/>
            <person name="Finy P."/>
            <person name="Geml J."/>
            <person name="Haridas S."/>
            <person name="Hughes K."/>
            <person name="Justo A."/>
            <person name="Karasinski D."/>
            <person name="Kautmanova I."/>
            <person name="Kiss B."/>
            <person name="Kocsube S."/>
            <person name="Kotiranta H."/>
            <person name="LaButti K.M."/>
            <person name="Lechner B.E."/>
            <person name="Liimatainen K."/>
            <person name="Lipzen A."/>
            <person name="Lukacs Z."/>
            <person name="Mihaltcheva S."/>
            <person name="Morgado L.N."/>
            <person name="Niskanen T."/>
            <person name="Noordeloos M.E."/>
            <person name="Ohm R.A."/>
            <person name="Ortiz-Santana B."/>
            <person name="Ovrebo C."/>
            <person name="Racz N."/>
            <person name="Riley R."/>
            <person name="Savchenko A."/>
            <person name="Shiryaev A."/>
            <person name="Soop K."/>
            <person name="Spirin V."/>
            <person name="Szebenyi C."/>
            <person name="Tomsovsky M."/>
            <person name="Tulloss R.E."/>
            <person name="Uehling J."/>
            <person name="Grigoriev I.V."/>
            <person name="Vagvolgyi C."/>
            <person name="Papp T."/>
            <person name="Martin F.M."/>
            <person name="Miettinen O."/>
            <person name="Hibbett D.S."/>
            <person name="Nagy L.G."/>
        </authorList>
    </citation>
    <scope>NUCLEOTIDE SEQUENCE [LARGE SCALE GENOMIC DNA]</scope>
    <source>
        <strain evidence="9 10">FP101781</strain>
    </source>
</reference>
<dbReference type="InterPro" id="IPR029047">
    <property type="entry name" value="HSP70_peptide-bd_sf"/>
</dbReference>
<dbReference type="Proteomes" id="UP000298030">
    <property type="component" value="Unassembled WGS sequence"/>
</dbReference>
<dbReference type="PRINTS" id="PR00301">
    <property type="entry name" value="HEATSHOCK70"/>
</dbReference>
<gene>
    <name evidence="9" type="ORF">FA13DRAFT_1761794</name>
</gene>
<evidence type="ECO:0000256" key="8">
    <source>
        <dbReference type="SAM" id="MobiDB-lite"/>
    </source>
</evidence>